<evidence type="ECO:0000313" key="3">
    <source>
        <dbReference type="Proteomes" id="UP001201397"/>
    </source>
</evidence>
<feature type="signal peptide" evidence="1">
    <location>
        <begin position="1"/>
        <end position="19"/>
    </location>
</feature>
<name>A0AAW5ACY1_9NEIS</name>
<protein>
    <submittedName>
        <fullName evidence="2">Uncharacterized protein</fullName>
    </submittedName>
</protein>
<dbReference type="Proteomes" id="UP001201397">
    <property type="component" value="Unassembled WGS sequence"/>
</dbReference>
<accession>A0AAW5ACY1</accession>
<dbReference type="EMBL" id="JAKKDL010000001">
    <property type="protein sequence ID" value="MCF7528915.1"/>
    <property type="molecule type" value="Genomic_DNA"/>
</dbReference>
<gene>
    <name evidence="2" type="ORF">L4H06_01495</name>
</gene>
<organism evidence="2 3">
    <name type="scientific">Neisseria lisongii</name>
    <dbReference type="NCBI Taxonomy" id="2912188"/>
    <lineage>
        <taxon>Bacteria</taxon>
        <taxon>Pseudomonadati</taxon>
        <taxon>Pseudomonadota</taxon>
        <taxon>Betaproteobacteria</taxon>
        <taxon>Neisseriales</taxon>
        <taxon>Neisseriaceae</taxon>
        <taxon>Neisseria</taxon>
    </lineage>
</organism>
<dbReference type="RefSeq" id="WP_237092251.1">
    <property type="nucleotide sequence ID" value="NZ_JAKKDL010000001.1"/>
</dbReference>
<comment type="caution">
    <text evidence="2">The sequence shown here is derived from an EMBL/GenBank/DDBJ whole genome shotgun (WGS) entry which is preliminary data.</text>
</comment>
<keyword evidence="1" id="KW-0732">Signal</keyword>
<evidence type="ECO:0000313" key="2">
    <source>
        <dbReference type="EMBL" id="MCF7528915.1"/>
    </source>
</evidence>
<reference evidence="2" key="1">
    <citation type="submission" date="2022-01" db="EMBL/GenBank/DDBJ databases">
        <title>Neisseria sp. ZJ104.</title>
        <authorList>
            <person name="Yang C."/>
        </authorList>
    </citation>
    <scope>NUCLEOTIDE SEQUENCE</scope>
    <source>
        <strain evidence="2">ZJ104</strain>
    </source>
</reference>
<feature type="chain" id="PRO_5043453490" evidence="1">
    <location>
        <begin position="20"/>
        <end position="62"/>
    </location>
</feature>
<evidence type="ECO:0000256" key="1">
    <source>
        <dbReference type="SAM" id="SignalP"/>
    </source>
</evidence>
<dbReference type="AlphaFoldDB" id="A0AAW5ACY1"/>
<proteinExistence type="predicted"/>
<sequence length="62" mass="5933">MATASALAAVVLPALAASAAVLAAAAALAAASLLCLAVWAAFRLSATPVLDFCASANAAWAF</sequence>